<reference evidence="2 3" key="1">
    <citation type="submission" date="2019-05" db="EMBL/GenBank/DDBJ databases">
        <authorList>
            <consortium name="Pathogen Informatics"/>
        </authorList>
    </citation>
    <scope>NUCLEOTIDE SEQUENCE [LARGE SCALE GENOMIC DNA]</scope>
    <source>
        <strain evidence="2 3">NCTC12204</strain>
    </source>
</reference>
<evidence type="ECO:0000313" key="3">
    <source>
        <dbReference type="Proteomes" id="UP000352698"/>
    </source>
</evidence>
<sequence>MPNDKQKIAVIRTGSQYAIALQLIKDHKLVRGEANSSEKLATLGKILSNYKRDSAEGIISYLPLLPEEKKLLRQRNIQMNSDDRIVVDDKNKTFYINYLNQKYDLSKKAVLSKETKHALIQDLDKFYFDSLDLNRFTSFIYDLDVIARRDVQTLLKKQTPKIEKSIKKAREDIAVDQVKERFKMNRHYTEIPPTLMVQFQDELKKSEYISKKRQKIEIEKLKNEYKSPSKPNERQEYFKMSVKEFLEKGSSEQRSLNKRKREQGKSEQGRLTKKRIEQLKTSVLPKSQAYLNKKDQFQR</sequence>
<dbReference type="Proteomes" id="UP000352698">
    <property type="component" value="Unassembled WGS sequence"/>
</dbReference>
<organism evidence="2 3">
    <name type="scientific">Enterococcus hirae</name>
    <dbReference type="NCBI Taxonomy" id="1354"/>
    <lineage>
        <taxon>Bacteria</taxon>
        <taxon>Bacillati</taxon>
        <taxon>Bacillota</taxon>
        <taxon>Bacilli</taxon>
        <taxon>Lactobacillales</taxon>
        <taxon>Enterococcaceae</taxon>
        <taxon>Enterococcus</taxon>
    </lineage>
</organism>
<feature type="compositionally biased region" description="Basic and acidic residues" evidence="1">
    <location>
        <begin position="263"/>
        <end position="278"/>
    </location>
</feature>
<accession>A0A449E3P4</accession>
<gene>
    <name evidence="2" type="ORF">NCTC12204_01291</name>
</gene>
<proteinExistence type="predicted"/>
<evidence type="ECO:0000256" key="1">
    <source>
        <dbReference type="SAM" id="MobiDB-lite"/>
    </source>
</evidence>
<comment type="caution">
    <text evidence="2">The sequence shown here is derived from an EMBL/GenBank/DDBJ whole genome shotgun (WGS) entry which is preliminary data.</text>
</comment>
<feature type="region of interest" description="Disordered" evidence="1">
    <location>
        <begin position="248"/>
        <end position="279"/>
    </location>
</feature>
<protein>
    <submittedName>
        <fullName evidence="2">Uncharacterized protein</fullName>
    </submittedName>
</protein>
<dbReference type="AlphaFoldDB" id="A0A449E3P4"/>
<evidence type="ECO:0000313" key="2">
    <source>
        <dbReference type="EMBL" id="VTQ63564.1"/>
    </source>
</evidence>
<dbReference type="RefSeq" id="WP_010737488.1">
    <property type="nucleotide sequence ID" value="NZ_AP027299.1"/>
</dbReference>
<dbReference type="EMBL" id="CABEEP010000001">
    <property type="protein sequence ID" value="VTQ63564.1"/>
    <property type="molecule type" value="Genomic_DNA"/>
</dbReference>
<name>A0A449E3P4_ENTHR</name>